<protein>
    <submittedName>
        <fullName evidence="1">Uncharacterized protein</fullName>
    </submittedName>
</protein>
<name>A0ACB7RW80_HYAAI</name>
<comment type="caution">
    <text evidence="1">The sequence shown here is derived from an EMBL/GenBank/DDBJ whole genome shotgun (WGS) entry which is preliminary data.</text>
</comment>
<dbReference type="Proteomes" id="UP000821845">
    <property type="component" value="Chromosome 7"/>
</dbReference>
<evidence type="ECO:0000313" key="2">
    <source>
        <dbReference type="Proteomes" id="UP000821845"/>
    </source>
</evidence>
<gene>
    <name evidence="1" type="ORF">HPB50_001369</name>
</gene>
<sequence length="228" mass="24152">MSRSWLLTVAVIAALVSSTLAQCVTYGFCGTDEDSGKPLPCAVKRDPVSIESDFLEGACPALVDSNGKPVPACCDAKQANSIKSELKTITALGVSTSSKCFKNFQNLVCQAFCSPGQSGFVAVNGTSTSEEGGQPSATEMVYALNTSFAQQVFDACKDVRTIIFGTHLMRYMCGKPADGKCTPQTFLDFVGAVHSEGGYSPLKIHHVLTESSITVDGQELEPFSPEIL</sequence>
<accession>A0ACB7RW80</accession>
<keyword evidence="2" id="KW-1185">Reference proteome</keyword>
<organism evidence="1 2">
    <name type="scientific">Hyalomma asiaticum</name>
    <name type="common">Tick</name>
    <dbReference type="NCBI Taxonomy" id="266040"/>
    <lineage>
        <taxon>Eukaryota</taxon>
        <taxon>Metazoa</taxon>
        <taxon>Ecdysozoa</taxon>
        <taxon>Arthropoda</taxon>
        <taxon>Chelicerata</taxon>
        <taxon>Arachnida</taxon>
        <taxon>Acari</taxon>
        <taxon>Parasitiformes</taxon>
        <taxon>Ixodida</taxon>
        <taxon>Ixodoidea</taxon>
        <taxon>Ixodidae</taxon>
        <taxon>Hyalomminae</taxon>
        <taxon>Hyalomma</taxon>
    </lineage>
</organism>
<proteinExistence type="predicted"/>
<reference evidence="1" key="1">
    <citation type="submission" date="2020-05" db="EMBL/GenBank/DDBJ databases">
        <title>Large-scale comparative analyses of tick genomes elucidate their genetic diversity and vector capacities.</title>
        <authorList>
            <person name="Jia N."/>
            <person name="Wang J."/>
            <person name="Shi W."/>
            <person name="Du L."/>
            <person name="Sun Y."/>
            <person name="Zhan W."/>
            <person name="Jiang J."/>
            <person name="Wang Q."/>
            <person name="Zhang B."/>
            <person name="Ji P."/>
            <person name="Sakyi L.B."/>
            <person name="Cui X."/>
            <person name="Yuan T."/>
            <person name="Jiang B."/>
            <person name="Yang W."/>
            <person name="Lam T.T.-Y."/>
            <person name="Chang Q."/>
            <person name="Ding S."/>
            <person name="Wang X."/>
            <person name="Zhu J."/>
            <person name="Ruan X."/>
            <person name="Zhao L."/>
            <person name="Wei J."/>
            <person name="Que T."/>
            <person name="Du C."/>
            <person name="Cheng J."/>
            <person name="Dai P."/>
            <person name="Han X."/>
            <person name="Huang E."/>
            <person name="Gao Y."/>
            <person name="Liu J."/>
            <person name="Shao H."/>
            <person name="Ye R."/>
            <person name="Li L."/>
            <person name="Wei W."/>
            <person name="Wang X."/>
            <person name="Wang C."/>
            <person name="Yang T."/>
            <person name="Huo Q."/>
            <person name="Li W."/>
            <person name="Guo W."/>
            <person name="Chen H."/>
            <person name="Zhou L."/>
            <person name="Ni X."/>
            <person name="Tian J."/>
            <person name="Zhou Y."/>
            <person name="Sheng Y."/>
            <person name="Liu T."/>
            <person name="Pan Y."/>
            <person name="Xia L."/>
            <person name="Li J."/>
            <person name="Zhao F."/>
            <person name="Cao W."/>
        </authorList>
    </citation>
    <scope>NUCLEOTIDE SEQUENCE</scope>
    <source>
        <strain evidence="1">Hyas-2018</strain>
    </source>
</reference>
<evidence type="ECO:0000313" key="1">
    <source>
        <dbReference type="EMBL" id="KAH6925147.1"/>
    </source>
</evidence>
<dbReference type="EMBL" id="CM023487">
    <property type="protein sequence ID" value="KAH6925147.1"/>
    <property type="molecule type" value="Genomic_DNA"/>
</dbReference>